<accession>A0ABS5U7Y3</accession>
<keyword evidence="3 6" id="KW-0812">Transmembrane</keyword>
<comment type="caution">
    <text evidence="7">The sequence shown here is derived from an EMBL/GenBank/DDBJ whole genome shotgun (WGS) entry which is preliminary data.</text>
</comment>
<feature type="transmembrane region" description="Helical" evidence="6">
    <location>
        <begin position="37"/>
        <end position="61"/>
    </location>
</feature>
<keyword evidence="7" id="KW-0328">Glycosyltransferase</keyword>
<dbReference type="RefSeq" id="WP_214297875.1">
    <property type="nucleotide sequence ID" value="NZ_JAHDYS010000006.1"/>
</dbReference>
<dbReference type="Pfam" id="PF01040">
    <property type="entry name" value="UbiA"/>
    <property type="match status" value="1"/>
</dbReference>
<keyword evidence="5 6" id="KW-0472">Membrane</keyword>
<evidence type="ECO:0000256" key="2">
    <source>
        <dbReference type="ARBA" id="ARBA00022475"/>
    </source>
</evidence>
<protein>
    <submittedName>
        <fullName evidence="7">Decaprenyl-phosphate phosphoribosyltransferase</fullName>
        <ecNumber evidence="7">2.4.2.45</ecNumber>
    </submittedName>
</protein>
<dbReference type="Proteomes" id="UP000784128">
    <property type="component" value="Unassembled WGS sequence"/>
</dbReference>
<feature type="transmembrane region" description="Helical" evidence="6">
    <location>
        <begin position="230"/>
        <end position="247"/>
    </location>
</feature>
<dbReference type="EMBL" id="JAHDYS010000006">
    <property type="protein sequence ID" value="MBT1071761.1"/>
    <property type="molecule type" value="Genomic_DNA"/>
</dbReference>
<reference evidence="7 8" key="1">
    <citation type="submission" date="2021-05" db="EMBL/GenBank/DDBJ databases">
        <title>The draft genome of Geobacter chapellei DSM 13688.</title>
        <authorList>
            <person name="Xu Z."/>
            <person name="Masuda Y."/>
            <person name="Itoh H."/>
            <person name="Senoo K."/>
        </authorList>
    </citation>
    <scope>NUCLEOTIDE SEQUENCE [LARGE SCALE GENOMIC DNA]</scope>
    <source>
        <strain evidence="7 8">DSM 13688</strain>
    </source>
</reference>
<sequence length="285" mass="31490">MHSFVPYIQLLRPRQWLKNLMLYFPPFLGGTLLQSNIAAGILPLAIFCMVSSAIYIINDILDISNDSHHPEKCNRPLPTGRVSIPAALLLAICLISSGISLASAYLPASFMLCLALYILISLAYTFKLKEYALIDLFCISSGFMLRLKAGGVAFNVTISEWLFLTVFLLSFFLSTGKRFSEKKRLGATAVRHRKVLDMYPRGFLQGLMCMSAAAVLVTYAMYAISKNSSLLLYTVPLCCFGLMRYMIRIQSGSSGDPTESLLKDGPLFATGLVWAIMVGWGIYGT</sequence>
<feature type="transmembrane region" description="Helical" evidence="6">
    <location>
        <begin position="267"/>
        <end position="283"/>
    </location>
</feature>
<evidence type="ECO:0000256" key="5">
    <source>
        <dbReference type="ARBA" id="ARBA00023136"/>
    </source>
</evidence>
<keyword evidence="8" id="KW-1185">Reference proteome</keyword>
<feature type="transmembrane region" description="Helical" evidence="6">
    <location>
        <begin position="153"/>
        <end position="174"/>
    </location>
</feature>
<dbReference type="InterPro" id="IPR044878">
    <property type="entry name" value="UbiA_sf"/>
</dbReference>
<name>A0ABS5U7Y3_9BACT</name>
<keyword evidence="4 6" id="KW-1133">Transmembrane helix</keyword>
<dbReference type="GO" id="GO:0016757">
    <property type="term" value="F:glycosyltransferase activity"/>
    <property type="evidence" value="ECO:0007669"/>
    <property type="project" value="UniProtKB-KW"/>
</dbReference>
<proteinExistence type="predicted"/>
<dbReference type="Gene3D" id="1.10.357.140">
    <property type="entry name" value="UbiA prenyltransferase"/>
    <property type="match status" value="1"/>
</dbReference>
<comment type="subcellular location">
    <subcellularLocation>
        <location evidence="1">Membrane</location>
        <topology evidence="1">Multi-pass membrane protein</topology>
    </subcellularLocation>
</comment>
<feature type="transmembrane region" description="Helical" evidence="6">
    <location>
        <begin position="105"/>
        <end position="124"/>
    </location>
</feature>
<keyword evidence="2" id="KW-1003">Cell membrane</keyword>
<evidence type="ECO:0000256" key="6">
    <source>
        <dbReference type="SAM" id="Phobius"/>
    </source>
</evidence>
<dbReference type="CDD" id="cd13963">
    <property type="entry name" value="PT_UbiA_2"/>
    <property type="match status" value="1"/>
</dbReference>
<dbReference type="InterPro" id="IPR000537">
    <property type="entry name" value="UbiA_prenyltransferase"/>
</dbReference>
<feature type="transmembrane region" description="Helical" evidence="6">
    <location>
        <begin position="203"/>
        <end position="224"/>
    </location>
</feature>
<gene>
    <name evidence="7" type="ORF">KJB30_08200</name>
</gene>
<evidence type="ECO:0000256" key="4">
    <source>
        <dbReference type="ARBA" id="ARBA00022989"/>
    </source>
</evidence>
<dbReference type="NCBIfam" id="NF008978">
    <property type="entry name" value="PRK12324.1-4"/>
    <property type="match status" value="1"/>
</dbReference>
<evidence type="ECO:0000256" key="3">
    <source>
        <dbReference type="ARBA" id="ARBA00022692"/>
    </source>
</evidence>
<organism evidence="7 8">
    <name type="scientific">Pelotalea chapellei</name>
    <dbReference type="NCBI Taxonomy" id="44671"/>
    <lineage>
        <taxon>Bacteria</taxon>
        <taxon>Pseudomonadati</taxon>
        <taxon>Thermodesulfobacteriota</taxon>
        <taxon>Desulfuromonadia</taxon>
        <taxon>Geobacterales</taxon>
        <taxon>Geobacteraceae</taxon>
        <taxon>Pelotalea</taxon>
    </lineage>
</organism>
<dbReference type="EC" id="2.4.2.45" evidence="7"/>
<keyword evidence="7" id="KW-0808">Transferase</keyword>
<feature type="transmembrane region" description="Helical" evidence="6">
    <location>
        <begin position="82"/>
        <end position="99"/>
    </location>
</feature>
<evidence type="ECO:0000256" key="1">
    <source>
        <dbReference type="ARBA" id="ARBA00004141"/>
    </source>
</evidence>
<evidence type="ECO:0000313" key="7">
    <source>
        <dbReference type="EMBL" id="MBT1071761.1"/>
    </source>
</evidence>
<evidence type="ECO:0000313" key="8">
    <source>
        <dbReference type="Proteomes" id="UP000784128"/>
    </source>
</evidence>